<dbReference type="EMBL" id="BAAAKJ010000001">
    <property type="protein sequence ID" value="GAA1381785.1"/>
    <property type="molecule type" value="Genomic_DNA"/>
</dbReference>
<feature type="compositionally biased region" description="Gly residues" evidence="1">
    <location>
        <begin position="20"/>
        <end position="37"/>
    </location>
</feature>
<name>A0ABN1XNN7_9ACTN</name>
<gene>
    <name evidence="2" type="ORF">GCM10009639_00090</name>
</gene>
<accession>A0ABN1XNN7</accession>
<dbReference type="Proteomes" id="UP001499863">
    <property type="component" value="Unassembled WGS sequence"/>
</dbReference>
<evidence type="ECO:0000313" key="3">
    <source>
        <dbReference type="Proteomes" id="UP001499863"/>
    </source>
</evidence>
<evidence type="ECO:0000313" key="2">
    <source>
        <dbReference type="EMBL" id="GAA1381785.1"/>
    </source>
</evidence>
<evidence type="ECO:0000256" key="1">
    <source>
        <dbReference type="SAM" id="MobiDB-lite"/>
    </source>
</evidence>
<comment type="caution">
    <text evidence="2">The sequence shown here is derived from an EMBL/GenBank/DDBJ whole genome shotgun (WGS) entry which is preliminary data.</text>
</comment>
<protein>
    <submittedName>
        <fullName evidence="2">Uncharacterized protein</fullName>
    </submittedName>
</protein>
<organism evidence="2 3">
    <name type="scientific">Kitasatospora putterlickiae</name>
    <dbReference type="NCBI Taxonomy" id="221725"/>
    <lineage>
        <taxon>Bacteria</taxon>
        <taxon>Bacillati</taxon>
        <taxon>Actinomycetota</taxon>
        <taxon>Actinomycetes</taxon>
        <taxon>Kitasatosporales</taxon>
        <taxon>Streptomycetaceae</taxon>
        <taxon>Kitasatospora</taxon>
    </lineage>
</organism>
<proteinExistence type="predicted"/>
<sequence>MPGDQDGARTAVGAQPVQAGGVGEPQGGADPGAGAGEGEQRAVVVGALEGGRVVEQGVVEHAAGLRLVAGR</sequence>
<keyword evidence="3" id="KW-1185">Reference proteome</keyword>
<feature type="region of interest" description="Disordered" evidence="1">
    <location>
        <begin position="1"/>
        <end position="40"/>
    </location>
</feature>
<reference evidence="2 3" key="1">
    <citation type="journal article" date="2019" name="Int. J. Syst. Evol. Microbiol.">
        <title>The Global Catalogue of Microorganisms (GCM) 10K type strain sequencing project: providing services to taxonomists for standard genome sequencing and annotation.</title>
        <authorList>
            <consortium name="The Broad Institute Genomics Platform"/>
            <consortium name="The Broad Institute Genome Sequencing Center for Infectious Disease"/>
            <person name="Wu L."/>
            <person name="Ma J."/>
        </authorList>
    </citation>
    <scope>NUCLEOTIDE SEQUENCE [LARGE SCALE GENOMIC DNA]</scope>
    <source>
        <strain evidence="2 3">JCM 12393</strain>
    </source>
</reference>